<dbReference type="GO" id="GO:0005549">
    <property type="term" value="F:odorant binding"/>
    <property type="evidence" value="ECO:0007669"/>
    <property type="project" value="InterPro"/>
</dbReference>
<dbReference type="CDD" id="cd23992">
    <property type="entry name" value="PBP_GOBP"/>
    <property type="match status" value="1"/>
</dbReference>
<keyword evidence="4 5" id="KW-0732">Signal</keyword>
<dbReference type="PANTHER" id="PTHR11857:SF43">
    <property type="entry name" value="GEO07291P1-RELATED"/>
    <property type="match status" value="1"/>
</dbReference>
<dbReference type="InterPro" id="IPR006170">
    <property type="entry name" value="PBP/GOBP"/>
</dbReference>
<comment type="similarity">
    <text evidence="2">Belongs to the PBP/GOBP family.</text>
</comment>
<protein>
    <submittedName>
        <fullName evidence="6">Odorant-binding protein</fullName>
    </submittedName>
</protein>
<feature type="chain" id="PRO_5010742157" evidence="5">
    <location>
        <begin position="19"/>
        <end position="141"/>
    </location>
</feature>
<dbReference type="Pfam" id="PF01395">
    <property type="entry name" value="PBP_GOBP"/>
    <property type="match status" value="1"/>
</dbReference>
<reference evidence="6" key="1">
    <citation type="submission" date="2016-09" db="EMBL/GenBank/DDBJ databases">
        <title>Identification and Expression Profile Analysis of Odorant-binding Proteins Genes in Galeruca daurica.</title>
        <authorList>
            <person name="Li L."/>
            <person name="Pang B."/>
        </authorList>
    </citation>
    <scope>NUCLEOTIDE SEQUENCE</scope>
</reference>
<evidence type="ECO:0000313" key="6">
    <source>
        <dbReference type="EMBL" id="AQY18982.1"/>
    </source>
</evidence>
<organism evidence="6">
    <name type="scientific">Galeruca daurica</name>
    <dbReference type="NCBI Taxonomy" id="1651263"/>
    <lineage>
        <taxon>Eukaryota</taxon>
        <taxon>Metazoa</taxon>
        <taxon>Ecdysozoa</taxon>
        <taxon>Arthropoda</taxon>
        <taxon>Hexapoda</taxon>
        <taxon>Insecta</taxon>
        <taxon>Pterygota</taxon>
        <taxon>Neoptera</taxon>
        <taxon>Endopterygota</taxon>
        <taxon>Coleoptera</taxon>
        <taxon>Polyphaga</taxon>
        <taxon>Cucujiformia</taxon>
        <taxon>Chrysomeloidea</taxon>
        <taxon>Chrysomelidae</taxon>
        <taxon>Galerucinae</taxon>
        <taxon>Galerucites</taxon>
        <taxon>Galeruca</taxon>
    </lineage>
</organism>
<evidence type="ECO:0000256" key="3">
    <source>
        <dbReference type="ARBA" id="ARBA00022525"/>
    </source>
</evidence>
<dbReference type="SMART" id="SM00708">
    <property type="entry name" value="PhBP"/>
    <property type="match status" value="1"/>
</dbReference>
<dbReference type="PANTHER" id="PTHR11857">
    <property type="entry name" value="ODORANT BINDING PROTEIN-RELATED"/>
    <property type="match status" value="1"/>
</dbReference>
<feature type="signal peptide" evidence="5">
    <location>
        <begin position="1"/>
        <end position="18"/>
    </location>
</feature>
<evidence type="ECO:0000256" key="2">
    <source>
        <dbReference type="ARBA" id="ARBA00008098"/>
    </source>
</evidence>
<evidence type="ECO:0000256" key="1">
    <source>
        <dbReference type="ARBA" id="ARBA00004613"/>
    </source>
</evidence>
<dbReference type="EMBL" id="KX900470">
    <property type="protein sequence ID" value="AQY18982.1"/>
    <property type="molecule type" value="mRNA"/>
</dbReference>
<dbReference type="GO" id="GO:0007608">
    <property type="term" value="P:sensory perception of smell"/>
    <property type="evidence" value="ECO:0007669"/>
    <property type="project" value="TreeGrafter"/>
</dbReference>
<dbReference type="InterPro" id="IPR036728">
    <property type="entry name" value="PBP_GOBP_sf"/>
</dbReference>
<dbReference type="AlphaFoldDB" id="A0A1U9W506"/>
<gene>
    <name evidence="6" type="primary">OBP18</name>
</gene>
<sequence>MIFPIIFASLCIIEAVKADVLSPEARTKIIENAKKCQKESEVDMKLLLKIKEGVFTDDPKLKEHMLCVSKSFGIQQQNGEFNEAVMKVIFKKNGADDKKAEELSKKCLIKKDSPENSAFETMKCIHSIIPPAEIESLFENA</sequence>
<dbReference type="GO" id="GO:0005615">
    <property type="term" value="C:extracellular space"/>
    <property type="evidence" value="ECO:0007669"/>
    <property type="project" value="TreeGrafter"/>
</dbReference>
<dbReference type="Gene3D" id="1.10.238.20">
    <property type="entry name" value="Pheromone/general odorant binding protein domain"/>
    <property type="match status" value="1"/>
</dbReference>
<comment type="subcellular location">
    <subcellularLocation>
        <location evidence="1">Secreted</location>
    </subcellularLocation>
</comment>
<evidence type="ECO:0000256" key="5">
    <source>
        <dbReference type="SAM" id="SignalP"/>
    </source>
</evidence>
<proteinExistence type="evidence at transcript level"/>
<name>A0A1U9W506_9CUCU</name>
<keyword evidence="3" id="KW-0964">Secreted</keyword>
<evidence type="ECO:0000256" key="4">
    <source>
        <dbReference type="ARBA" id="ARBA00022729"/>
    </source>
</evidence>
<accession>A0A1U9W506</accession>
<dbReference type="SUPFAM" id="SSF47565">
    <property type="entry name" value="Insect pheromone/odorant-binding proteins"/>
    <property type="match status" value="1"/>
</dbReference>